<dbReference type="PANTHER" id="PTHR32309:SF13">
    <property type="entry name" value="FERRIC ENTEROBACTIN TRANSPORT PROTEIN FEPE"/>
    <property type="match status" value="1"/>
</dbReference>
<accession>A0A1H3FSR3</accession>
<evidence type="ECO:0000256" key="4">
    <source>
        <dbReference type="ARBA" id="ARBA00022741"/>
    </source>
</evidence>
<keyword evidence="4" id="KW-0547">Nucleotide-binding</keyword>
<dbReference type="InterPro" id="IPR027417">
    <property type="entry name" value="P-loop_NTPase"/>
</dbReference>
<evidence type="ECO:0000256" key="2">
    <source>
        <dbReference type="ARBA" id="ARBA00011903"/>
    </source>
</evidence>
<keyword evidence="5" id="KW-0418">Kinase</keyword>
<evidence type="ECO:0000256" key="1">
    <source>
        <dbReference type="ARBA" id="ARBA00007316"/>
    </source>
</evidence>
<dbReference type="Pfam" id="PF13614">
    <property type="entry name" value="AAA_31"/>
    <property type="match status" value="1"/>
</dbReference>
<comment type="similarity">
    <text evidence="1">Belongs to the CpsD/CapB family.</text>
</comment>
<proteinExistence type="inferred from homology"/>
<dbReference type="RefSeq" id="WP_093107040.1">
    <property type="nucleotide sequence ID" value="NZ_FNOS01000004.1"/>
</dbReference>
<dbReference type="InterPro" id="IPR025669">
    <property type="entry name" value="AAA_dom"/>
</dbReference>
<reference evidence="10 11" key="1">
    <citation type="submission" date="2016-10" db="EMBL/GenBank/DDBJ databases">
        <authorList>
            <person name="Varghese N."/>
            <person name="Submissions S."/>
        </authorList>
    </citation>
    <scope>NUCLEOTIDE SEQUENCE [LARGE SCALE GENOMIC DNA]</scope>
    <source>
        <strain evidence="10 11">DSM 20748</strain>
    </source>
</reference>
<evidence type="ECO:0000259" key="9">
    <source>
        <dbReference type="Pfam" id="PF13614"/>
    </source>
</evidence>
<keyword evidence="6" id="KW-0067">ATP-binding</keyword>
<name>A0A1H3FSR3_9BACI</name>
<dbReference type="SUPFAM" id="SSF52540">
    <property type="entry name" value="P-loop containing nucleoside triphosphate hydrolases"/>
    <property type="match status" value="1"/>
</dbReference>
<sequence length="228" mass="25280">MVRKQTVNKKGSYLVNGRHSLAAEQYKTIRTNLEFASVDRKLRSFFVTSPGPGEGKSTTAANLAVVFSEQGKRVILIDADMRKPTLHYTFSSENVVGLSNYLAGQKPSVTNVIQETAVKNLDIITSGPVPPNPAELLGGNSMKTLMNELKSTYDLIIFDTPPVLSVTDSQLLAPYTEGVVLVVRSRKTRREEANKAKEVLLHSRARILGAVLNGNEMEKRKKNYYYYA</sequence>
<protein>
    <recommendedName>
        <fullName evidence="2">non-specific protein-tyrosine kinase</fullName>
        <ecNumber evidence="2">2.7.10.2</ecNumber>
    </recommendedName>
</protein>
<dbReference type="CDD" id="cd05387">
    <property type="entry name" value="BY-kinase"/>
    <property type="match status" value="1"/>
</dbReference>
<comment type="caution">
    <text evidence="10">The sequence shown here is derived from an EMBL/GenBank/DDBJ whole genome shotgun (WGS) entry which is preliminary data.</text>
</comment>
<evidence type="ECO:0000256" key="7">
    <source>
        <dbReference type="ARBA" id="ARBA00023137"/>
    </source>
</evidence>
<dbReference type="PANTHER" id="PTHR32309">
    <property type="entry name" value="TYROSINE-PROTEIN KINASE"/>
    <property type="match status" value="1"/>
</dbReference>
<dbReference type="NCBIfam" id="TIGR01007">
    <property type="entry name" value="eps_fam"/>
    <property type="match status" value="1"/>
</dbReference>
<evidence type="ECO:0000256" key="3">
    <source>
        <dbReference type="ARBA" id="ARBA00022679"/>
    </source>
</evidence>
<evidence type="ECO:0000256" key="6">
    <source>
        <dbReference type="ARBA" id="ARBA00022840"/>
    </source>
</evidence>
<dbReference type="EMBL" id="FNOS01000004">
    <property type="protein sequence ID" value="SDX93149.1"/>
    <property type="molecule type" value="Genomic_DNA"/>
</dbReference>
<evidence type="ECO:0000256" key="8">
    <source>
        <dbReference type="ARBA" id="ARBA00051245"/>
    </source>
</evidence>
<comment type="catalytic activity">
    <reaction evidence="8">
        <text>L-tyrosyl-[protein] + ATP = O-phospho-L-tyrosyl-[protein] + ADP + H(+)</text>
        <dbReference type="Rhea" id="RHEA:10596"/>
        <dbReference type="Rhea" id="RHEA-COMP:10136"/>
        <dbReference type="Rhea" id="RHEA-COMP:20101"/>
        <dbReference type="ChEBI" id="CHEBI:15378"/>
        <dbReference type="ChEBI" id="CHEBI:30616"/>
        <dbReference type="ChEBI" id="CHEBI:46858"/>
        <dbReference type="ChEBI" id="CHEBI:61978"/>
        <dbReference type="ChEBI" id="CHEBI:456216"/>
        <dbReference type="EC" id="2.7.10.2"/>
    </reaction>
</comment>
<dbReference type="Gene3D" id="3.40.50.300">
    <property type="entry name" value="P-loop containing nucleotide triphosphate hydrolases"/>
    <property type="match status" value="1"/>
</dbReference>
<keyword evidence="3" id="KW-0808">Transferase</keyword>
<evidence type="ECO:0000256" key="5">
    <source>
        <dbReference type="ARBA" id="ARBA00022777"/>
    </source>
</evidence>
<dbReference type="Proteomes" id="UP000198647">
    <property type="component" value="Unassembled WGS sequence"/>
</dbReference>
<organism evidence="10 11">
    <name type="scientific">Salimicrobium album</name>
    <dbReference type="NCBI Taxonomy" id="50717"/>
    <lineage>
        <taxon>Bacteria</taxon>
        <taxon>Bacillati</taxon>
        <taxon>Bacillota</taxon>
        <taxon>Bacilli</taxon>
        <taxon>Bacillales</taxon>
        <taxon>Bacillaceae</taxon>
        <taxon>Salimicrobium</taxon>
    </lineage>
</organism>
<gene>
    <name evidence="10" type="ORF">SAMN04488081_1637</name>
</gene>
<feature type="domain" description="AAA" evidence="9">
    <location>
        <begin position="53"/>
        <end position="173"/>
    </location>
</feature>
<dbReference type="InterPro" id="IPR050445">
    <property type="entry name" value="Bact_polysacc_biosynth/exp"/>
</dbReference>
<dbReference type="EC" id="2.7.10.2" evidence="2"/>
<keyword evidence="11" id="KW-1185">Reference proteome</keyword>
<evidence type="ECO:0000313" key="10">
    <source>
        <dbReference type="EMBL" id="SDX93149.1"/>
    </source>
</evidence>
<dbReference type="InterPro" id="IPR005702">
    <property type="entry name" value="Wzc-like_C"/>
</dbReference>
<evidence type="ECO:0000313" key="11">
    <source>
        <dbReference type="Proteomes" id="UP000198647"/>
    </source>
</evidence>
<keyword evidence="7" id="KW-0829">Tyrosine-protein kinase</keyword>